<proteinExistence type="inferred from homology"/>
<keyword evidence="3" id="KW-1133">Transmembrane helix</keyword>
<sequence length="339" mass="37607">MVNTYLVIGGCGFLGSHIVEMLMDKYPQATVRILDLRRSFEVPRAEYYIGDICDADLLDRACAGVDVVIHTASPHPGVPPVVMHKVNVEGTINVIRACQAFGVRGLVFTSSSSVVLGSYGDLVNADETAPYPETYVDYYAQTKAEAEQLVLAANQPDGLRTCSLRPAGIFGPRDQQMVPGALNALAKRANLFQIGSNRTIVDFTYVTNVAHAHLLAAERLPKFEAVAGEAFFITNDNPILFWDQMRALWSLVGATTRPVVVIPDTGAYLIYCLLWFVLTALSYVNPSVSLRGPLVLKMMITHRFFNITKAKTYLGYRPIVPLDDGYRRSVEWYREAHRK</sequence>
<dbReference type="InterPro" id="IPR002225">
    <property type="entry name" value="3Beta_OHSteriod_DH/Estase"/>
</dbReference>
<dbReference type="InterPro" id="IPR050177">
    <property type="entry name" value="Lipid_A_modif_metabolic_enz"/>
</dbReference>
<dbReference type="AlphaFoldDB" id="A0A9W8ACR3"/>
<keyword evidence="3" id="KW-0812">Transmembrane</keyword>
<accession>A0A9W8ACR3</accession>
<dbReference type="Gene3D" id="3.40.50.720">
    <property type="entry name" value="NAD(P)-binding Rossmann-like Domain"/>
    <property type="match status" value="1"/>
</dbReference>
<dbReference type="Proteomes" id="UP001150569">
    <property type="component" value="Unassembled WGS sequence"/>
</dbReference>
<dbReference type="InterPro" id="IPR036291">
    <property type="entry name" value="NAD(P)-bd_dom_sf"/>
</dbReference>
<dbReference type="EC" id="1.1.1.170" evidence="5"/>
<dbReference type="GO" id="GO:0006694">
    <property type="term" value="P:steroid biosynthetic process"/>
    <property type="evidence" value="ECO:0007669"/>
    <property type="project" value="InterPro"/>
</dbReference>
<organism evidence="5 6">
    <name type="scientific">Tieghemiomyces parasiticus</name>
    <dbReference type="NCBI Taxonomy" id="78921"/>
    <lineage>
        <taxon>Eukaryota</taxon>
        <taxon>Fungi</taxon>
        <taxon>Fungi incertae sedis</taxon>
        <taxon>Zoopagomycota</taxon>
        <taxon>Kickxellomycotina</taxon>
        <taxon>Dimargaritomycetes</taxon>
        <taxon>Dimargaritales</taxon>
        <taxon>Dimargaritaceae</taxon>
        <taxon>Tieghemiomyces</taxon>
    </lineage>
</organism>
<keyword evidence="3" id="KW-0472">Membrane</keyword>
<dbReference type="EMBL" id="JANBPT010000151">
    <property type="protein sequence ID" value="KAJ1926770.1"/>
    <property type="molecule type" value="Genomic_DNA"/>
</dbReference>
<comment type="caution">
    <text evidence="5">The sequence shown here is derived from an EMBL/GenBank/DDBJ whole genome shotgun (WGS) entry which is preliminary data.</text>
</comment>
<keyword evidence="6" id="KW-1185">Reference proteome</keyword>
<reference evidence="5" key="1">
    <citation type="submission" date="2022-07" db="EMBL/GenBank/DDBJ databases">
        <title>Phylogenomic reconstructions and comparative analyses of Kickxellomycotina fungi.</title>
        <authorList>
            <person name="Reynolds N.K."/>
            <person name="Stajich J.E."/>
            <person name="Barry K."/>
            <person name="Grigoriev I.V."/>
            <person name="Crous P."/>
            <person name="Smith M.E."/>
        </authorList>
    </citation>
    <scope>NUCLEOTIDE SEQUENCE</scope>
    <source>
        <strain evidence="5">RSA 861</strain>
    </source>
</reference>
<name>A0A9W8ACR3_9FUNG</name>
<feature type="transmembrane region" description="Helical" evidence="3">
    <location>
        <begin position="266"/>
        <end position="284"/>
    </location>
</feature>
<evidence type="ECO:0000256" key="2">
    <source>
        <dbReference type="ARBA" id="ARBA00023002"/>
    </source>
</evidence>
<dbReference type="PANTHER" id="PTHR43245">
    <property type="entry name" value="BIFUNCTIONAL POLYMYXIN RESISTANCE PROTEIN ARNA"/>
    <property type="match status" value="1"/>
</dbReference>
<protein>
    <submittedName>
        <fullName evidence="5">Erg26, C-3 sterol dehydrogenase</fullName>
        <ecNumber evidence="5">1.1.1.170</ecNumber>
    </submittedName>
</protein>
<evidence type="ECO:0000256" key="1">
    <source>
        <dbReference type="ARBA" id="ARBA00009219"/>
    </source>
</evidence>
<comment type="similarity">
    <text evidence="1">Belongs to the 3-beta-HSD family.</text>
</comment>
<gene>
    <name evidence="5" type="primary">ERG26_1</name>
    <name evidence="5" type="ORF">IWQ60_003506</name>
</gene>
<dbReference type="PANTHER" id="PTHR43245:SF51">
    <property type="entry name" value="SHORT CHAIN DEHYDROGENASE_REDUCTASE FAMILY 42E, MEMBER 2"/>
    <property type="match status" value="1"/>
</dbReference>
<dbReference type="SUPFAM" id="SSF51735">
    <property type="entry name" value="NAD(P)-binding Rossmann-fold domains"/>
    <property type="match status" value="1"/>
</dbReference>
<dbReference type="Pfam" id="PF01073">
    <property type="entry name" value="3Beta_HSD"/>
    <property type="match status" value="1"/>
</dbReference>
<evidence type="ECO:0000256" key="3">
    <source>
        <dbReference type="SAM" id="Phobius"/>
    </source>
</evidence>
<keyword evidence="2 5" id="KW-0560">Oxidoreductase</keyword>
<dbReference type="GO" id="GO:0000252">
    <property type="term" value="F:3-beta-hydroxysteroid dehydrogenase [NAD(P)+]/C4-decarboxylase activity"/>
    <property type="evidence" value="ECO:0007669"/>
    <property type="project" value="UniProtKB-EC"/>
</dbReference>
<evidence type="ECO:0000313" key="6">
    <source>
        <dbReference type="Proteomes" id="UP001150569"/>
    </source>
</evidence>
<dbReference type="OrthoDB" id="10058185at2759"/>
<feature type="domain" description="3-beta hydroxysteroid dehydrogenase/isomerase" evidence="4">
    <location>
        <begin position="6"/>
        <end position="260"/>
    </location>
</feature>
<evidence type="ECO:0000259" key="4">
    <source>
        <dbReference type="Pfam" id="PF01073"/>
    </source>
</evidence>
<evidence type="ECO:0000313" key="5">
    <source>
        <dbReference type="EMBL" id="KAJ1926770.1"/>
    </source>
</evidence>